<name>A0A699ZJX3_HAELA</name>
<dbReference type="Gene3D" id="3.40.50.300">
    <property type="entry name" value="P-loop containing nucleotide triphosphate hydrolases"/>
    <property type="match status" value="2"/>
</dbReference>
<feature type="domain" description="DNA2/NAM7 helicase helicase" evidence="1">
    <location>
        <begin position="1"/>
        <end position="57"/>
    </location>
</feature>
<dbReference type="InterPro" id="IPR045055">
    <property type="entry name" value="DNA2/NAM7-like"/>
</dbReference>
<gene>
    <name evidence="2" type="ORF">HaLaN_16907</name>
</gene>
<dbReference type="InterPro" id="IPR041677">
    <property type="entry name" value="DNA2/NAM7_AAA_11"/>
</dbReference>
<dbReference type="InterPro" id="IPR027417">
    <property type="entry name" value="P-loop_NTPase"/>
</dbReference>
<protein>
    <recommendedName>
        <fullName evidence="1">DNA2/NAM7 helicase helicase domain-containing protein</fullName>
    </recommendedName>
</protein>
<keyword evidence="3" id="KW-1185">Reference proteome</keyword>
<dbReference type="Pfam" id="PF13086">
    <property type="entry name" value="AAA_11"/>
    <property type="match status" value="2"/>
</dbReference>
<evidence type="ECO:0000313" key="3">
    <source>
        <dbReference type="Proteomes" id="UP000485058"/>
    </source>
</evidence>
<sequence>VCAPSNSALDEIVLRILKSGLMDKDGAMYTPSLVRIGVNAHHSVRPVFLDTLVEARLGSDTVCAPSNSALDEIVLRILKSGLMDKDGAMYTPSLVRIGVNAHHSVRPVFLDTLVEARLGSDTC</sequence>
<organism evidence="2 3">
    <name type="scientific">Haematococcus lacustris</name>
    <name type="common">Green alga</name>
    <name type="synonym">Haematococcus pluvialis</name>
    <dbReference type="NCBI Taxonomy" id="44745"/>
    <lineage>
        <taxon>Eukaryota</taxon>
        <taxon>Viridiplantae</taxon>
        <taxon>Chlorophyta</taxon>
        <taxon>core chlorophytes</taxon>
        <taxon>Chlorophyceae</taxon>
        <taxon>CS clade</taxon>
        <taxon>Chlamydomonadales</taxon>
        <taxon>Haematococcaceae</taxon>
        <taxon>Haematococcus</taxon>
    </lineage>
</organism>
<evidence type="ECO:0000313" key="2">
    <source>
        <dbReference type="EMBL" id="GFH19879.1"/>
    </source>
</evidence>
<dbReference type="PANTHER" id="PTHR10887">
    <property type="entry name" value="DNA2/NAM7 HELICASE FAMILY"/>
    <property type="match status" value="1"/>
</dbReference>
<comment type="caution">
    <text evidence="2">The sequence shown here is derived from an EMBL/GenBank/DDBJ whole genome shotgun (WGS) entry which is preliminary data.</text>
</comment>
<feature type="domain" description="DNA2/NAM7 helicase helicase" evidence="1">
    <location>
        <begin position="62"/>
        <end position="118"/>
    </location>
</feature>
<accession>A0A699ZJX3</accession>
<proteinExistence type="predicted"/>
<feature type="non-terminal residue" evidence="2">
    <location>
        <position position="1"/>
    </location>
</feature>
<reference evidence="2 3" key="1">
    <citation type="submission" date="2020-02" db="EMBL/GenBank/DDBJ databases">
        <title>Draft genome sequence of Haematococcus lacustris strain NIES-144.</title>
        <authorList>
            <person name="Morimoto D."/>
            <person name="Nakagawa S."/>
            <person name="Yoshida T."/>
            <person name="Sawayama S."/>
        </authorList>
    </citation>
    <scope>NUCLEOTIDE SEQUENCE [LARGE SCALE GENOMIC DNA]</scope>
    <source>
        <strain evidence="2 3">NIES-144</strain>
    </source>
</reference>
<evidence type="ECO:0000259" key="1">
    <source>
        <dbReference type="Pfam" id="PF13086"/>
    </source>
</evidence>
<dbReference type="PANTHER" id="PTHR10887:SF538">
    <property type="entry name" value="HELICASE MAGATAMA 3-RELATED"/>
    <property type="match status" value="1"/>
</dbReference>
<dbReference type="GO" id="GO:0004386">
    <property type="term" value="F:helicase activity"/>
    <property type="evidence" value="ECO:0007669"/>
    <property type="project" value="InterPro"/>
</dbReference>
<dbReference type="Proteomes" id="UP000485058">
    <property type="component" value="Unassembled WGS sequence"/>
</dbReference>
<dbReference type="AlphaFoldDB" id="A0A699ZJX3"/>
<dbReference type="EMBL" id="BLLF01001535">
    <property type="protein sequence ID" value="GFH19879.1"/>
    <property type="molecule type" value="Genomic_DNA"/>
</dbReference>